<dbReference type="PANTHER" id="PTHR33883:SF10">
    <property type="entry name" value="WPP DOMAIN-ASSOCIATED PROTEIN"/>
    <property type="match status" value="1"/>
</dbReference>
<evidence type="ECO:0008006" key="4">
    <source>
        <dbReference type="Google" id="ProtNLM"/>
    </source>
</evidence>
<name>A0A2Z6NKA2_TRISU</name>
<keyword evidence="3" id="KW-1185">Reference proteome</keyword>
<dbReference type="OrthoDB" id="619142at2759"/>
<feature type="coiled-coil region" evidence="1">
    <location>
        <begin position="444"/>
        <end position="534"/>
    </location>
</feature>
<reference evidence="3" key="1">
    <citation type="journal article" date="2017" name="Front. Plant Sci.">
        <title>Climate Clever Clovers: New Paradigm to Reduce the Environmental Footprint of Ruminants by Breeding Low Methanogenic Forages Utilizing Haplotype Variation.</title>
        <authorList>
            <person name="Kaur P."/>
            <person name="Appels R."/>
            <person name="Bayer P.E."/>
            <person name="Keeble-Gagnere G."/>
            <person name="Wang J."/>
            <person name="Hirakawa H."/>
            <person name="Shirasawa K."/>
            <person name="Vercoe P."/>
            <person name="Stefanova K."/>
            <person name="Durmic Z."/>
            <person name="Nichols P."/>
            <person name="Revell C."/>
            <person name="Isobe S.N."/>
            <person name="Edwards D."/>
            <person name="Erskine W."/>
        </authorList>
    </citation>
    <scope>NUCLEOTIDE SEQUENCE [LARGE SCALE GENOMIC DNA]</scope>
    <source>
        <strain evidence="3">cv. Daliak</strain>
    </source>
</reference>
<dbReference type="AlphaFoldDB" id="A0A2Z6NKA2"/>
<gene>
    <name evidence="2" type="ORF">TSUD_377660</name>
</gene>
<organism evidence="2 3">
    <name type="scientific">Trifolium subterraneum</name>
    <name type="common">Subterranean clover</name>
    <dbReference type="NCBI Taxonomy" id="3900"/>
    <lineage>
        <taxon>Eukaryota</taxon>
        <taxon>Viridiplantae</taxon>
        <taxon>Streptophyta</taxon>
        <taxon>Embryophyta</taxon>
        <taxon>Tracheophyta</taxon>
        <taxon>Spermatophyta</taxon>
        <taxon>Magnoliopsida</taxon>
        <taxon>eudicotyledons</taxon>
        <taxon>Gunneridae</taxon>
        <taxon>Pentapetalae</taxon>
        <taxon>rosids</taxon>
        <taxon>fabids</taxon>
        <taxon>Fabales</taxon>
        <taxon>Fabaceae</taxon>
        <taxon>Papilionoideae</taxon>
        <taxon>50 kb inversion clade</taxon>
        <taxon>NPAAA clade</taxon>
        <taxon>Hologalegina</taxon>
        <taxon>IRL clade</taxon>
        <taxon>Trifolieae</taxon>
        <taxon>Trifolium</taxon>
    </lineage>
</organism>
<sequence length="636" mass="73266">MMKERFGFMNGGERVCENGFKEEDESLGDHILEEMESFFLDIDERLIISRMVSDSVIKGMVNAVEEQAAERIAKKESEVVELKKIMNSLCVGSDETKMLWSSLCCNEPREDVTRRFLDSVVAKDRVRKPLDSLKFERAEHLHLKLSTDHLPASTLEQNGKHEVSKINKPDNLDSASLKDMSKDDLITYITKMRRNHESQVQEKTEENFCLRRELLNLKERGSSFSLKKDKDFDSLKKKIPDVVSKLNEILDGNEKLRQFSENIESLSSFKDRLDFLQSENHELKDMLNNKEKELKNLSSQLSVAMEKLSQQQLTEENLLRTVQKLEDDVGDAHAEVSVIQDVHKCLFEDMESKCRFISEGLHLKYGFMQEIYEVMLKDTIDSVQASKGLEIEEANIESIMMQGLLDINQIIFKEALVDADKALKLEAAENNELKYEILMLKSTVEEKENLIQGATDALEQEKRKMESASEQLDSLRAKSDNQHKWIVENSKELDATKGKLDAATKEIEQYKEQMHELHQNLERKMNELGEIDEERTKLCAVTKKQQDALKCIEAKERETRKQMESTINLVHKLLTMVTDVEASLNEDISRNCLRLENMSSEFRLLKNKASALKTTGLVYKQRFETKSSDLAKAEAE</sequence>
<dbReference type="InterPro" id="IPR037490">
    <property type="entry name" value="WAP"/>
</dbReference>
<dbReference type="Proteomes" id="UP000242715">
    <property type="component" value="Unassembled WGS sequence"/>
</dbReference>
<keyword evidence="1" id="KW-0175">Coiled coil</keyword>
<feature type="coiled-coil region" evidence="1">
    <location>
        <begin position="266"/>
        <end position="335"/>
    </location>
</feature>
<feature type="coiled-coil region" evidence="1">
    <location>
        <begin position="193"/>
        <end position="220"/>
    </location>
</feature>
<proteinExistence type="predicted"/>
<evidence type="ECO:0000313" key="3">
    <source>
        <dbReference type="Proteomes" id="UP000242715"/>
    </source>
</evidence>
<protein>
    <recommendedName>
        <fullName evidence="4">WPP domain-containing protein</fullName>
    </recommendedName>
</protein>
<feature type="non-terminal residue" evidence="2">
    <location>
        <position position="636"/>
    </location>
</feature>
<evidence type="ECO:0000256" key="1">
    <source>
        <dbReference type="SAM" id="Coils"/>
    </source>
</evidence>
<accession>A0A2Z6NKA2</accession>
<evidence type="ECO:0000313" key="2">
    <source>
        <dbReference type="EMBL" id="GAU44166.1"/>
    </source>
</evidence>
<dbReference type="EMBL" id="DF974020">
    <property type="protein sequence ID" value="GAU44166.1"/>
    <property type="molecule type" value="Genomic_DNA"/>
</dbReference>
<dbReference type="PANTHER" id="PTHR33883">
    <property type="entry name" value="WPP DOMAIN-ASSOCIATED PROTEIN"/>
    <property type="match status" value="1"/>
</dbReference>